<comment type="caution">
    <text evidence="2">The sequence shown here is derived from an EMBL/GenBank/DDBJ whole genome shotgun (WGS) entry which is preliminary data.</text>
</comment>
<evidence type="ECO:0008006" key="4">
    <source>
        <dbReference type="Google" id="ProtNLM"/>
    </source>
</evidence>
<name>A0ABT4YV98_9VIBR</name>
<reference evidence="2 3" key="1">
    <citation type="submission" date="2023-01" db="EMBL/GenBank/DDBJ databases">
        <title>Vibrio sp. KJ40-1 sp.nov, isolated from marine algae.</title>
        <authorList>
            <person name="Butt M."/>
            <person name="Kim J.M.J."/>
            <person name="Jeon C.O.C."/>
        </authorList>
    </citation>
    <scope>NUCLEOTIDE SEQUENCE [LARGE SCALE GENOMIC DNA]</scope>
    <source>
        <strain evidence="2 3">KJ40-1</strain>
    </source>
</reference>
<gene>
    <name evidence="2" type="ORF">PGX00_18355</name>
</gene>
<proteinExistence type="predicted"/>
<evidence type="ECO:0000313" key="2">
    <source>
        <dbReference type="EMBL" id="MDB1125512.1"/>
    </source>
</evidence>
<feature type="signal peptide" evidence="1">
    <location>
        <begin position="1"/>
        <end position="25"/>
    </location>
</feature>
<feature type="chain" id="PRO_5045171445" description="DUF2987 domain-containing protein" evidence="1">
    <location>
        <begin position="26"/>
        <end position="214"/>
    </location>
</feature>
<accession>A0ABT4YV98</accession>
<keyword evidence="1" id="KW-0732">Signal</keyword>
<sequence>MLTKTLTLCTITMALLFSVSIQAMAGASGEFIVGLGPIELGDVVMKSNCDDEVCNYETHIKGSFMFIGADIKEIGTYKQVDRQVIPVATQYAEKIGSKKKAFTYDFLTRKIEDKKNKREIDIPENVYPFMPLINQVILDLRAGGPRKYYEFLSKHKIKRANITAYTKTLTINGTLHHFLGKEKDDTLEFFFLEENGNIGLEKIAFGSFHMSRKQ</sequence>
<evidence type="ECO:0000256" key="1">
    <source>
        <dbReference type="SAM" id="SignalP"/>
    </source>
</evidence>
<dbReference type="Proteomes" id="UP001210678">
    <property type="component" value="Unassembled WGS sequence"/>
</dbReference>
<protein>
    <recommendedName>
        <fullName evidence="4">DUF2987 domain-containing protein</fullName>
    </recommendedName>
</protein>
<dbReference type="RefSeq" id="WP_272139294.1">
    <property type="nucleotide sequence ID" value="NZ_JAQLOI010000003.1"/>
</dbReference>
<dbReference type="EMBL" id="JAQLOI010000003">
    <property type="protein sequence ID" value="MDB1125512.1"/>
    <property type="molecule type" value="Genomic_DNA"/>
</dbReference>
<organism evidence="2 3">
    <name type="scientific">Vibrio algarum</name>
    <dbReference type="NCBI Taxonomy" id="3020714"/>
    <lineage>
        <taxon>Bacteria</taxon>
        <taxon>Pseudomonadati</taxon>
        <taxon>Pseudomonadota</taxon>
        <taxon>Gammaproteobacteria</taxon>
        <taxon>Vibrionales</taxon>
        <taxon>Vibrionaceae</taxon>
        <taxon>Vibrio</taxon>
    </lineage>
</organism>
<keyword evidence="3" id="KW-1185">Reference proteome</keyword>
<evidence type="ECO:0000313" key="3">
    <source>
        <dbReference type="Proteomes" id="UP001210678"/>
    </source>
</evidence>